<dbReference type="RefSeq" id="XP_025516098.1">
    <property type="nucleotide sequence ID" value="XM_025660131.1"/>
</dbReference>
<proteinExistence type="predicted"/>
<accession>A0A8G1VM22</accession>
<gene>
    <name evidence="1" type="ORF">BO85DRAFT_449281</name>
</gene>
<keyword evidence="2" id="KW-1185">Reference proteome</keyword>
<protein>
    <submittedName>
        <fullName evidence="1">Uncharacterized protein</fullName>
    </submittedName>
</protein>
<evidence type="ECO:0000313" key="1">
    <source>
        <dbReference type="EMBL" id="RAH58176.1"/>
    </source>
</evidence>
<reference evidence="1 2" key="1">
    <citation type="submission" date="2018-02" db="EMBL/GenBank/DDBJ databases">
        <title>The genomes of Aspergillus section Nigri reveals drivers in fungal speciation.</title>
        <authorList>
            <consortium name="DOE Joint Genome Institute"/>
            <person name="Vesth T.C."/>
            <person name="Nybo J."/>
            <person name="Theobald S."/>
            <person name="Brandl J."/>
            <person name="Frisvad J.C."/>
            <person name="Nielsen K.F."/>
            <person name="Lyhne E.K."/>
            <person name="Kogle M.E."/>
            <person name="Kuo A."/>
            <person name="Riley R."/>
            <person name="Clum A."/>
            <person name="Nolan M."/>
            <person name="Lipzen A."/>
            <person name="Salamov A."/>
            <person name="Henrissat B."/>
            <person name="Wiebenga A."/>
            <person name="De vries R.P."/>
            <person name="Grigoriev I.V."/>
            <person name="Mortensen U.H."/>
            <person name="Andersen M.R."/>
            <person name="Baker S.E."/>
        </authorList>
    </citation>
    <scope>NUCLEOTIDE SEQUENCE [LARGE SCALE GENOMIC DNA]</scope>
    <source>
        <strain evidence="1 2">CBS 112811</strain>
    </source>
</reference>
<dbReference type="AlphaFoldDB" id="A0A8G1VM22"/>
<organism evidence="1 2">
    <name type="scientific">Aspergillus piperis CBS 112811</name>
    <dbReference type="NCBI Taxonomy" id="1448313"/>
    <lineage>
        <taxon>Eukaryota</taxon>
        <taxon>Fungi</taxon>
        <taxon>Dikarya</taxon>
        <taxon>Ascomycota</taxon>
        <taxon>Pezizomycotina</taxon>
        <taxon>Eurotiomycetes</taxon>
        <taxon>Eurotiomycetidae</taxon>
        <taxon>Eurotiales</taxon>
        <taxon>Aspergillaceae</taxon>
        <taxon>Aspergillus</taxon>
        <taxon>Aspergillus subgen. Circumdati</taxon>
    </lineage>
</organism>
<sequence>MKLSKSSVEQEGAILPDLADRFEGISLRSPLLSIYELTIEEWIDTAMPEIPASLLQVLMELQKPT</sequence>
<name>A0A8G1VM22_9EURO</name>
<dbReference type="EMBL" id="KZ825061">
    <property type="protein sequence ID" value="RAH58176.1"/>
    <property type="molecule type" value="Genomic_DNA"/>
</dbReference>
<dbReference type="Proteomes" id="UP000249526">
    <property type="component" value="Unassembled WGS sequence"/>
</dbReference>
<evidence type="ECO:0000313" key="2">
    <source>
        <dbReference type="Proteomes" id="UP000249526"/>
    </source>
</evidence>
<dbReference type="GeneID" id="37163533"/>